<evidence type="ECO:0000313" key="3">
    <source>
        <dbReference type="Proteomes" id="UP000095463"/>
    </source>
</evidence>
<proteinExistence type="predicted"/>
<evidence type="ECO:0000256" key="1">
    <source>
        <dbReference type="SAM" id="SignalP"/>
    </source>
</evidence>
<reference evidence="2 3" key="1">
    <citation type="journal article" date="2015" name="Genome Announc.">
        <title>Genome Assemblies of Three Soil-Associated Devosia species: D. insulae, D. limi, and D. soli.</title>
        <authorList>
            <person name="Hassan Y.I."/>
            <person name="Lepp D."/>
            <person name="Zhou T."/>
        </authorList>
    </citation>
    <scope>NUCLEOTIDE SEQUENCE [LARGE SCALE GENOMIC DNA]</scope>
    <source>
        <strain evidence="2 3">DS-56</strain>
    </source>
</reference>
<accession>A0A1E5XVF0</accession>
<feature type="chain" id="PRO_5009190665" description="C-type lysozyme inhibitor domain-containing protein" evidence="1">
    <location>
        <begin position="20"/>
        <end position="108"/>
    </location>
</feature>
<dbReference type="RefSeq" id="WP_069908267.1">
    <property type="nucleotide sequence ID" value="NZ_LAJE02000067.1"/>
</dbReference>
<sequence>MRPFTLAAAIALLATPALAQFPPPGVYACVSENGANLGELTLFVAGDYSFKNVDGNSASGQVASAGTDVNPLSGPLKDMQLTGVFATDDTGKTRFRFTGSDGLDVSCE</sequence>
<comment type="caution">
    <text evidence="2">The sequence shown here is derived from an EMBL/GenBank/DDBJ whole genome shotgun (WGS) entry which is preliminary data.</text>
</comment>
<keyword evidence="3" id="KW-1185">Reference proteome</keyword>
<organism evidence="2 3">
    <name type="scientific">Devosia insulae DS-56</name>
    <dbReference type="NCBI Taxonomy" id="1116389"/>
    <lineage>
        <taxon>Bacteria</taxon>
        <taxon>Pseudomonadati</taxon>
        <taxon>Pseudomonadota</taxon>
        <taxon>Alphaproteobacteria</taxon>
        <taxon>Hyphomicrobiales</taxon>
        <taxon>Devosiaceae</taxon>
        <taxon>Devosia</taxon>
    </lineage>
</organism>
<feature type="signal peptide" evidence="1">
    <location>
        <begin position="1"/>
        <end position="19"/>
    </location>
</feature>
<evidence type="ECO:0008006" key="4">
    <source>
        <dbReference type="Google" id="ProtNLM"/>
    </source>
</evidence>
<dbReference type="Proteomes" id="UP000095463">
    <property type="component" value="Unassembled WGS sequence"/>
</dbReference>
<dbReference type="OrthoDB" id="7950722at2"/>
<protein>
    <recommendedName>
        <fullName evidence="4">C-type lysozyme inhibitor domain-containing protein</fullName>
    </recommendedName>
</protein>
<gene>
    <name evidence="2" type="ORF">VW23_010840</name>
</gene>
<dbReference type="AlphaFoldDB" id="A0A1E5XVF0"/>
<name>A0A1E5XVF0_9HYPH</name>
<dbReference type="EMBL" id="LAJE02000067">
    <property type="protein sequence ID" value="OEO32573.1"/>
    <property type="molecule type" value="Genomic_DNA"/>
</dbReference>
<evidence type="ECO:0000313" key="2">
    <source>
        <dbReference type="EMBL" id="OEO32573.1"/>
    </source>
</evidence>
<dbReference type="PROSITE" id="PS51257">
    <property type="entry name" value="PROKAR_LIPOPROTEIN"/>
    <property type="match status" value="1"/>
</dbReference>
<keyword evidence="1" id="KW-0732">Signal</keyword>